<dbReference type="Proteomes" id="UP000332933">
    <property type="component" value="Unassembled WGS sequence"/>
</dbReference>
<feature type="compositionally biased region" description="Low complexity" evidence="3">
    <location>
        <begin position="162"/>
        <end position="173"/>
    </location>
</feature>
<dbReference type="GO" id="GO:0019722">
    <property type="term" value="P:calcium-mediated signaling"/>
    <property type="evidence" value="ECO:0007669"/>
    <property type="project" value="InterPro"/>
</dbReference>
<evidence type="ECO:0000256" key="1">
    <source>
        <dbReference type="ARBA" id="ARBA00022737"/>
    </source>
</evidence>
<dbReference type="PANTHER" id="PTHR23056">
    <property type="entry name" value="CALCINEURIN B"/>
    <property type="match status" value="1"/>
</dbReference>
<keyword evidence="2" id="KW-0106">Calcium</keyword>
<evidence type="ECO:0000313" key="6">
    <source>
        <dbReference type="EMBL" id="VFT98313.1"/>
    </source>
</evidence>
<gene>
    <name evidence="6" type="primary">Aste57867_21644</name>
    <name evidence="5" type="ORF">As57867_021575</name>
    <name evidence="6" type="ORF">ASTE57867_21644</name>
</gene>
<dbReference type="InterPro" id="IPR018247">
    <property type="entry name" value="EF_Hand_1_Ca_BS"/>
</dbReference>
<organism evidence="6 7">
    <name type="scientific">Aphanomyces stellatus</name>
    <dbReference type="NCBI Taxonomy" id="120398"/>
    <lineage>
        <taxon>Eukaryota</taxon>
        <taxon>Sar</taxon>
        <taxon>Stramenopiles</taxon>
        <taxon>Oomycota</taxon>
        <taxon>Saprolegniomycetes</taxon>
        <taxon>Saprolegniales</taxon>
        <taxon>Verrucalvaceae</taxon>
        <taxon>Aphanomyces</taxon>
    </lineage>
</organism>
<keyword evidence="1" id="KW-0677">Repeat</keyword>
<feature type="compositionally biased region" description="Pro residues" evidence="3">
    <location>
        <begin position="192"/>
        <end position="202"/>
    </location>
</feature>
<accession>A0A485LJE2</accession>
<evidence type="ECO:0000313" key="5">
    <source>
        <dbReference type="EMBL" id="KAF0686550.1"/>
    </source>
</evidence>
<dbReference type="OrthoDB" id="2122982at2759"/>
<dbReference type="PANTHER" id="PTHR23056:SF110">
    <property type="entry name" value="CALMODULIN"/>
    <property type="match status" value="1"/>
</dbReference>
<evidence type="ECO:0000313" key="7">
    <source>
        <dbReference type="Proteomes" id="UP000332933"/>
    </source>
</evidence>
<evidence type="ECO:0000256" key="2">
    <source>
        <dbReference type="ARBA" id="ARBA00022837"/>
    </source>
</evidence>
<reference evidence="5" key="2">
    <citation type="submission" date="2019-06" db="EMBL/GenBank/DDBJ databases">
        <title>Genomics analysis of Aphanomyces spp. identifies a new class of oomycete effector associated with host adaptation.</title>
        <authorList>
            <person name="Gaulin E."/>
        </authorList>
    </citation>
    <scope>NUCLEOTIDE SEQUENCE</scope>
    <source>
        <strain evidence="5">CBS 578.67</strain>
    </source>
</reference>
<dbReference type="AlphaFoldDB" id="A0A485LJE2"/>
<evidence type="ECO:0000256" key="3">
    <source>
        <dbReference type="SAM" id="MobiDB-lite"/>
    </source>
</evidence>
<dbReference type="PROSITE" id="PS00018">
    <property type="entry name" value="EF_HAND_1"/>
    <property type="match status" value="1"/>
</dbReference>
<dbReference type="SUPFAM" id="SSF47473">
    <property type="entry name" value="EF-hand"/>
    <property type="match status" value="1"/>
</dbReference>
<feature type="region of interest" description="Disordered" evidence="3">
    <location>
        <begin position="119"/>
        <end position="230"/>
    </location>
</feature>
<feature type="domain" description="EF-hand" evidence="4">
    <location>
        <begin position="298"/>
        <end position="333"/>
    </location>
</feature>
<dbReference type="GO" id="GO:0019900">
    <property type="term" value="F:kinase binding"/>
    <property type="evidence" value="ECO:0007669"/>
    <property type="project" value="InterPro"/>
</dbReference>
<feature type="compositionally biased region" description="Pro residues" evidence="3">
    <location>
        <begin position="152"/>
        <end position="161"/>
    </location>
</feature>
<dbReference type="InterPro" id="IPR011992">
    <property type="entry name" value="EF-hand-dom_pair"/>
</dbReference>
<dbReference type="InterPro" id="IPR045198">
    <property type="entry name" value="CNBL1-10"/>
</dbReference>
<sequence>MLFPLVFPADDKATTKCDDVRDATVALSSSPRRTQKPPKPRPPTLGGPVDTVRVIESNVTRLRALELAKLPYMTELAPYRARRHPESLSTLGRCTMYTMHKKRLELQAQTVVSNDHVFPGTPSVLPHRRHLMPPPHTPSPPPSSATFLVPQLPLPSSPSSPPFHHSSPVASSPRLSVTYRRASFSTQSPPQLMSPPKPVPLPPKRKRTKPPKLSCPFGSRSRPEAAPGDACHPTHVVTKYHGHLSDYNIEALMAETGFDRAELYTLWGRFKALCSLSKSPRGIDQDTFRTGVPLLSIEDSLFVDRVFAILDVEQAGLIDWTHFIRAMSALDKGDARDRIRFLFQVYDLNCDGTIGQDELATFFVSSLMVNTPNDDLHEVTRQFVDEILHKMHPTGGGVVSVQDVLNYIERAPGDDLFALFGRTMLHDSDRHRGDQAAATSTLDDNDDDDAWPDDDDAT</sequence>
<feature type="compositionally biased region" description="Acidic residues" evidence="3">
    <location>
        <begin position="443"/>
        <end position="458"/>
    </location>
</feature>
<feature type="domain" description="EF-hand" evidence="4">
    <location>
        <begin position="334"/>
        <end position="369"/>
    </location>
</feature>
<evidence type="ECO:0000259" key="4">
    <source>
        <dbReference type="PROSITE" id="PS50222"/>
    </source>
</evidence>
<protein>
    <submittedName>
        <fullName evidence="6">Aste57867_21644 protein</fullName>
    </submittedName>
</protein>
<keyword evidence="7" id="KW-1185">Reference proteome</keyword>
<dbReference type="EMBL" id="VJMH01006991">
    <property type="protein sequence ID" value="KAF0686550.1"/>
    <property type="molecule type" value="Genomic_DNA"/>
</dbReference>
<feature type="region of interest" description="Disordered" evidence="3">
    <location>
        <begin position="27"/>
        <end position="48"/>
    </location>
</feature>
<dbReference type="Pfam" id="PF13499">
    <property type="entry name" value="EF-hand_7"/>
    <property type="match status" value="1"/>
</dbReference>
<name>A0A485LJE2_9STRA</name>
<proteinExistence type="predicted"/>
<reference evidence="6 7" key="1">
    <citation type="submission" date="2019-03" db="EMBL/GenBank/DDBJ databases">
        <authorList>
            <person name="Gaulin E."/>
            <person name="Dumas B."/>
        </authorList>
    </citation>
    <scope>NUCLEOTIDE SEQUENCE [LARGE SCALE GENOMIC DNA]</scope>
    <source>
        <strain evidence="6">CBS 568.67</strain>
    </source>
</reference>
<dbReference type="GO" id="GO:0005509">
    <property type="term" value="F:calcium ion binding"/>
    <property type="evidence" value="ECO:0007669"/>
    <property type="project" value="InterPro"/>
</dbReference>
<dbReference type="EMBL" id="CAADRA010007017">
    <property type="protein sequence ID" value="VFT98313.1"/>
    <property type="molecule type" value="Genomic_DNA"/>
</dbReference>
<dbReference type="Gene3D" id="1.10.238.10">
    <property type="entry name" value="EF-hand"/>
    <property type="match status" value="1"/>
</dbReference>
<dbReference type="InterPro" id="IPR002048">
    <property type="entry name" value="EF_hand_dom"/>
</dbReference>
<dbReference type="SMART" id="SM00054">
    <property type="entry name" value="EFh"/>
    <property type="match status" value="2"/>
</dbReference>
<feature type="region of interest" description="Disordered" evidence="3">
    <location>
        <begin position="430"/>
        <end position="458"/>
    </location>
</feature>
<dbReference type="PROSITE" id="PS50222">
    <property type="entry name" value="EF_HAND_2"/>
    <property type="match status" value="2"/>
</dbReference>
<feature type="compositionally biased region" description="Pro residues" evidence="3">
    <location>
        <begin position="132"/>
        <end position="143"/>
    </location>
</feature>